<dbReference type="AlphaFoldDB" id="G0TUG8"/>
<name>G0TUG8_TRYVY</name>
<organism evidence="3">
    <name type="scientific">Trypanosoma vivax (strain Y486)</name>
    <dbReference type="NCBI Taxonomy" id="1055687"/>
    <lineage>
        <taxon>Eukaryota</taxon>
        <taxon>Discoba</taxon>
        <taxon>Euglenozoa</taxon>
        <taxon>Kinetoplastea</taxon>
        <taxon>Metakinetoplastina</taxon>
        <taxon>Trypanosomatida</taxon>
        <taxon>Trypanosomatidae</taxon>
        <taxon>Trypanosoma</taxon>
        <taxon>Duttonella</taxon>
    </lineage>
</organism>
<dbReference type="EMBL" id="HE573020">
    <property type="protein sequence ID" value="CCC47602.1"/>
    <property type="molecule type" value="Genomic_DNA"/>
</dbReference>
<dbReference type="InterPro" id="IPR036867">
    <property type="entry name" value="R3H_dom_sf"/>
</dbReference>
<dbReference type="InterPro" id="IPR025952">
    <property type="entry name" value="R3H-assoc_dom"/>
</dbReference>
<evidence type="ECO:0000259" key="2">
    <source>
        <dbReference type="Pfam" id="PF13902"/>
    </source>
</evidence>
<dbReference type="GO" id="GO:0003676">
    <property type="term" value="F:nucleic acid binding"/>
    <property type="evidence" value="ECO:0007669"/>
    <property type="project" value="InterPro"/>
</dbReference>
<feature type="compositionally biased region" description="Basic residues" evidence="1">
    <location>
        <begin position="137"/>
        <end position="146"/>
    </location>
</feature>
<accession>G0TUG8</accession>
<sequence>MKGGAGESVTYSWGSYTHSSTRGNITTASFCHVFHRLPPPLQPTLALQVGPVNHCSGELCVLFYFLQLQLQLVLRVVVVSGGGKGQKTREVVASETQQGNMPTKSCEMACDQSNGHGWESLPSDCDTVPHHTSPMKQSRRRRHKKKRFHHYIEVTDSSAERVSPTMVFGQHTKEILTVHNGQHVYEEEMTFHPYELYKHGKRQIHTRFIGYSSSSDLVMTREAISETSDVDFALIRRSTQIDNVICLDPKAHRPSTAQELRKRLRLPANRYRKYPGIRAPKNRKERNRLLNDYFASEHASEIMAKYRQRQEEGKVTADLSPPIRPVFANLPPVFYDIIDLDEDSQTLALEKYGVRLYPLPASTTQDPDSAEARFQGLNNRLRGELLHALGSEFLYQQITDLESRFTAFIADGNSDELLVFKFRDGYGRLICHGVAAFYKLVSQSHQQGDDIKTTTVSWPKSKKRSSLTLPKGSLMSVLSGKHKNIPYMSPQQTPQTTPLFTFGCGGRAFKYIDLGNDSESTKGEGCGPVFAKLSRRSGSAATLSAVSKALGVYHPAAQCSGEANVCATTA</sequence>
<evidence type="ECO:0000313" key="3">
    <source>
        <dbReference type="EMBL" id="CCC47602.1"/>
    </source>
</evidence>
<protein>
    <recommendedName>
        <fullName evidence="2">R3H-associated N-terminal domain-containing protein</fullName>
    </recommendedName>
</protein>
<proteinExistence type="predicted"/>
<evidence type="ECO:0000256" key="1">
    <source>
        <dbReference type="SAM" id="MobiDB-lite"/>
    </source>
</evidence>
<dbReference type="Pfam" id="PF13902">
    <property type="entry name" value="R3H-assoc"/>
    <property type="match status" value="1"/>
</dbReference>
<dbReference type="InterPro" id="IPR039629">
    <property type="entry name" value="R3HDM4"/>
</dbReference>
<dbReference type="PANTHER" id="PTHR32019:SF2">
    <property type="entry name" value="R3H DOMAIN-CONTAINING PROTEIN 4"/>
    <property type="match status" value="1"/>
</dbReference>
<reference evidence="3" key="1">
    <citation type="journal article" date="2012" name="Proc. Natl. Acad. Sci. U.S.A.">
        <title>Antigenic diversity is generated by distinct evolutionary mechanisms in African trypanosome species.</title>
        <authorList>
            <person name="Jackson A.P."/>
            <person name="Berry A."/>
            <person name="Aslett M."/>
            <person name="Allison H.C."/>
            <person name="Burton P."/>
            <person name="Vavrova-Anderson J."/>
            <person name="Brown R."/>
            <person name="Browne H."/>
            <person name="Corton N."/>
            <person name="Hauser H."/>
            <person name="Gamble J."/>
            <person name="Gilderthorp R."/>
            <person name="Marcello L."/>
            <person name="McQuillan J."/>
            <person name="Otto T.D."/>
            <person name="Quail M.A."/>
            <person name="Sanders M.J."/>
            <person name="van Tonder A."/>
            <person name="Ginger M.L."/>
            <person name="Field M.C."/>
            <person name="Barry J.D."/>
            <person name="Hertz-Fowler C."/>
            <person name="Berriman M."/>
        </authorList>
    </citation>
    <scope>NUCLEOTIDE SEQUENCE</scope>
    <source>
        <strain evidence="3">Y486</strain>
    </source>
</reference>
<dbReference type="VEuPathDB" id="TriTrypDB:TvY486_0402680"/>
<feature type="region of interest" description="Disordered" evidence="1">
    <location>
        <begin position="121"/>
        <end position="146"/>
    </location>
</feature>
<dbReference type="SUPFAM" id="SSF82708">
    <property type="entry name" value="R3H domain"/>
    <property type="match status" value="1"/>
</dbReference>
<gene>
    <name evidence="3" type="ORF">TVY486_0402680</name>
</gene>
<dbReference type="PANTHER" id="PTHR32019">
    <property type="entry name" value="R3H DOMAIN-CONTAINING PROTEIN 4"/>
    <property type="match status" value="1"/>
</dbReference>
<feature type="domain" description="R3H-associated N-terminal" evidence="2">
    <location>
        <begin position="269"/>
        <end position="387"/>
    </location>
</feature>
<dbReference type="CDD" id="cd02325">
    <property type="entry name" value="R3H"/>
    <property type="match status" value="1"/>
</dbReference>